<keyword evidence="7" id="KW-0539">Nucleus</keyword>
<feature type="non-terminal residue" evidence="9">
    <location>
        <position position="1"/>
    </location>
</feature>
<gene>
    <name evidence="9" type="ORF">M422DRAFT_133398</name>
</gene>
<name>A0A0C9TB04_SPHS4</name>
<comment type="cofactor">
    <cofactor evidence="1">
        <name>a divalent metal cation</name>
        <dbReference type="ChEBI" id="CHEBI:60240"/>
    </cofactor>
</comment>
<evidence type="ECO:0000256" key="7">
    <source>
        <dbReference type="ARBA" id="ARBA00023242"/>
    </source>
</evidence>
<dbReference type="InterPro" id="IPR027806">
    <property type="entry name" value="HARBI1_dom"/>
</dbReference>
<accession>A0A0C9TB04</accession>
<reference evidence="9 10" key="1">
    <citation type="submission" date="2014-06" db="EMBL/GenBank/DDBJ databases">
        <title>Evolutionary Origins and Diversification of the Mycorrhizal Mutualists.</title>
        <authorList>
            <consortium name="DOE Joint Genome Institute"/>
            <consortium name="Mycorrhizal Genomics Consortium"/>
            <person name="Kohler A."/>
            <person name="Kuo A."/>
            <person name="Nagy L.G."/>
            <person name="Floudas D."/>
            <person name="Copeland A."/>
            <person name="Barry K.W."/>
            <person name="Cichocki N."/>
            <person name="Veneault-Fourrey C."/>
            <person name="LaButti K."/>
            <person name="Lindquist E.A."/>
            <person name="Lipzen A."/>
            <person name="Lundell T."/>
            <person name="Morin E."/>
            <person name="Murat C."/>
            <person name="Riley R."/>
            <person name="Ohm R."/>
            <person name="Sun H."/>
            <person name="Tunlid A."/>
            <person name="Henrissat B."/>
            <person name="Grigoriev I.V."/>
            <person name="Hibbett D.S."/>
            <person name="Martin F."/>
        </authorList>
    </citation>
    <scope>NUCLEOTIDE SEQUENCE [LARGE SCALE GENOMIC DNA]</scope>
    <source>
        <strain evidence="9 10">SS14</strain>
    </source>
</reference>
<keyword evidence="5" id="KW-0479">Metal-binding</keyword>
<evidence type="ECO:0000256" key="2">
    <source>
        <dbReference type="ARBA" id="ARBA00004123"/>
    </source>
</evidence>
<dbReference type="InterPro" id="IPR045249">
    <property type="entry name" value="HARBI1-like"/>
</dbReference>
<evidence type="ECO:0000256" key="4">
    <source>
        <dbReference type="ARBA" id="ARBA00022722"/>
    </source>
</evidence>
<keyword evidence="10" id="KW-1185">Reference proteome</keyword>
<dbReference type="HOGENOM" id="CLU_040082_1_1_1"/>
<dbReference type="GO" id="GO:0016787">
    <property type="term" value="F:hydrolase activity"/>
    <property type="evidence" value="ECO:0007669"/>
    <property type="project" value="UniProtKB-KW"/>
</dbReference>
<sequence>VAERFQHSGDTISKCFHHVLDALTHPEVYKLYIKFPDVTTDCLPDNIRENKKFYLFFKDALGAIDGSHIPVSPPAVDRPHYRNRKGQVSQNLLAACTFDLFFCYVLAGWEGSASDGAIYADAWNRDFIVLDSKYFLGDAGFPICRELLVPYRGVRYHLREWEKAGKQPANHKEVYNLRHSQCRNAVERIFGIAK</sequence>
<dbReference type="PANTHER" id="PTHR22930:SF228">
    <property type="entry name" value="PROTEIN ALP1-LIKE"/>
    <property type="match status" value="1"/>
</dbReference>
<comment type="similarity">
    <text evidence="3">Belongs to the HARBI1 family.</text>
</comment>
<protein>
    <recommendedName>
        <fullName evidence="8">DDE Tnp4 domain-containing protein</fullName>
    </recommendedName>
</protein>
<feature type="non-terminal residue" evidence="9">
    <location>
        <position position="194"/>
    </location>
</feature>
<proteinExistence type="inferred from homology"/>
<dbReference type="Proteomes" id="UP000054279">
    <property type="component" value="Unassembled WGS sequence"/>
</dbReference>
<dbReference type="GO" id="GO:0005634">
    <property type="term" value="C:nucleus"/>
    <property type="evidence" value="ECO:0007669"/>
    <property type="project" value="UniProtKB-SubCell"/>
</dbReference>
<dbReference type="Pfam" id="PF13359">
    <property type="entry name" value="DDE_Tnp_4"/>
    <property type="match status" value="1"/>
</dbReference>
<dbReference type="EMBL" id="KN837375">
    <property type="protein sequence ID" value="KIJ26293.1"/>
    <property type="molecule type" value="Genomic_DNA"/>
</dbReference>
<organism evidence="9 10">
    <name type="scientific">Sphaerobolus stellatus (strain SS14)</name>
    <dbReference type="NCBI Taxonomy" id="990650"/>
    <lineage>
        <taxon>Eukaryota</taxon>
        <taxon>Fungi</taxon>
        <taxon>Dikarya</taxon>
        <taxon>Basidiomycota</taxon>
        <taxon>Agaricomycotina</taxon>
        <taxon>Agaricomycetes</taxon>
        <taxon>Phallomycetidae</taxon>
        <taxon>Geastrales</taxon>
        <taxon>Sphaerobolaceae</taxon>
        <taxon>Sphaerobolus</taxon>
    </lineage>
</organism>
<comment type="subcellular location">
    <subcellularLocation>
        <location evidence="2">Nucleus</location>
    </subcellularLocation>
</comment>
<feature type="domain" description="DDE Tnp4" evidence="8">
    <location>
        <begin position="64"/>
        <end position="194"/>
    </location>
</feature>
<dbReference type="OrthoDB" id="2629668at2759"/>
<evidence type="ECO:0000259" key="8">
    <source>
        <dbReference type="Pfam" id="PF13359"/>
    </source>
</evidence>
<evidence type="ECO:0000256" key="1">
    <source>
        <dbReference type="ARBA" id="ARBA00001968"/>
    </source>
</evidence>
<keyword evidence="4" id="KW-0540">Nuclease</keyword>
<evidence type="ECO:0000256" key="6">
    <source>
        <dbReference type="ARBA" id="ARBA00022801"/>
    </source>
</evidence>
<keyword evidence="6" id="KW-0378">Hydrolase</keyword>
<dbReference type="PANTHER" id="PTHR22930">
    <property type="match status" value="1"/>
</dbReference>
<evidence type="ECO:0000313" key="9">
    <source>
        <dbReference type="EMBL" id="KIJ26293.1"/>
    </source>
</evidence>
<evidence type="ECO:0000256" key="5">
    <source>
        <dbReference type="ARBA" id="ARBA00022723"/>
    </source>
</evidence>
<dbReference type="AlphaFoldDB" id="A0A0C9TB04"/>
<dbReference type="GO" id="GO:0004518">
    <property type="term" value="F:nuclease activity"/>
    <property type="evidence" value="ECO:0007669"/>
    <property type="project" value="UniProtKB-KW"/>
</dbReference>
<evidence type="ECO:0000313" key="10">
    <source>
        <dbReference type="Proteomes" id="UP000054279"/>
    </source>
</evidence>
<evidence type="ECO:0000256" key="3">
    <source>
        <dbReference type="ARBA" id="ARBA00006958"/>
    </source>
</evidence>
<dbReference type="GO" id="GO:0046872">
    <property type="term" value="F:metal ion binding"/>
    <property type="evidence" value="ECO:0007669"/>
    <property type="project" value="UniProtKB-KW"/>
</dbReference>